<dbReference type="InterPro" id="IPR032580">
    <property type="entry name" value="SatD"/>
</dbReference>
<evidence type="ECO:0000313" key="1">
    <source>
        <dbReference type="EMBL" id="MFB9063168.1"/>
    </source>
</evidence>
<reference evidence="1 2" key="1">
    <citation type="submission" date="2024-09" db="EMBL/GenBank/DDBJ databases">
        <authorList>
            <person name="Sun Q."/>
            <person name="Mori K."/>
        </authorList>
    </citation>
    <scope>NUCLEOTIDE SEQUENCE [LARGE SCALE GENOMIC DNA]</scope>
    <source>
        <strain evidence="1 2">CECT 7908</strain>
    </source>
</reference>
<gene>
    <name evidence="1" type="ORF">ACFFUQ_03975</name>
</gene>
<sequence>MKQFILMADVISSGEKDQNQLMIDFKDLVEDINKSYKEKIISPLTITLGDEFQGIIVNLEALVGIVISLEENIIHKKFNFKLRYVMLEGEIETPINKKIAYEMLGVGLTDARYKLNQLKLEKLRFGIFIDDKLQNEILKNAFLIFDGITRKWSLISDYELVSSFIKFSDYKIIAELMSKTRSQIWKREKTLNIESYNSAKKIIYLITENK</sequence>
<protein>
    <submittedName>
        <fullName evidence="1">SatD family protein</fullName>
    </submittedName>
</protein>
<name>A0ABV5FHZ0_9FLAO</name>
<dbReference type="Proteomes" id="UP001589589">
    <property type="component" value="Unassembled WGS sequence"/>
</dbReference>
<comment type="caution">
    <text evidence="1">The sequence shown here is derived from an EMBL/GenBank/DDBJ whole genome shotgun (WGS) entry which is preliminary data.</text>
</comment>
<dbReference type="Pfam" id="PF16264">
    <property type="entry name" value="SatD"/>
    <property type="match status" value="1"/>
</dbReference>
<organism evidence="1 2">
    <name type="scientific">Flavobacterium branchiarum</name>
    <dbReference type="NCBI Taxonomy" id="1114870"/>
    <lineage>
        <taxon>Bacteria</taxon>
        <taxon>Pseudomonadati</taxon>
        <taxon>Bacteroidota</taxon>
        <taxon>Flavobacteriia</taxon>
        <taxon>Flavobacteriales</taxon>
        <taxon>Flavobacteriaceae</taxon>
        <taxon>Flavobacterium</taxon>
    </lineage>
</organism>
<proteinExistence type="predicted"/>
<keyword evidence="2" id="KW-1185">Reference proteome</keyword>
<evidence type="ECO:0000313" key="2">
    <source>
        <dbReference type="Proteomes" id="UP001589589"/>
    </source>
</evidence>
<dbReference type="RefSeq" id="WP_290265994.1">
    <property type="nucleotide sequence ID" value="NZ_JAUFQQ010000005.1"/>
</dbReference>
<dbReference type="EMBL" id="JBHMEX010000013">
    <property type="protein sequence ID" value="MFB9063168.1"/>
    <property type="molecule type" value="Genomic_DNA"/>
</dbReference>
<accession>A0ABV5FHZ0</accession>